<feature type="compositionally biased region" description="Pro residues" evidence="2">
    <location>
        <begin position="1"/>
        <end position="10"/>
    </location>
</feature>
<organism evidence="3 4">
    <name type="scientific">Cylindrotheca closterium</name>
    <dbReference type="NCBI Taxonomy" id="2856"/>
    <lineage>
        <taxon>Eukaryota</taxon>
        <taxon>Sar</taxon>
        <taxon>Stramenopiles</taxon>
        <taxon>Ochrophyta</taxon>
        <taxon>Bacillariophyta</taxon>
        <taxon>Bacillariophyceae</taxon>
        <taxon>Bacillariophycidae</taxon>
        <taxon>Bacillariales</taxon>
        <taxon>Bacillariaceae</taxon>
        <taxon>Cylindrotheca</taxon>
    </lineage>
</organism>
<dbReference type="Proteomes" id="UP001295423">
    <property type="component" value="Unassembled WGS sequence"/>
</dbReference>
<feature type="coiled-coil region" evidence="1">
    <location>
        <begin position="238"/>
        <end position="344"/>
    </location>
</feature>
<comment type="caution">
    <text evidence="3">The sequence shown here is derived from an EMBL/GenBank/DDBJ whole genome shotgun (WGS) entry which is preliminary data.</text>
</comment>
<feature type="compositionally biased region" description="Polar residues" evidence="2">
    <location>
        <begin position="95"/>
        <end position="121"/>
    </location>
</feature>
<gene>
    <name evidence="3" type="ORF">CYCCA115_LOCUS16746</name>
</gene>
<reference evidence="3" key="1">
    <citation type="submission" date="2023-08" db="EMBL/GenBank/DDBJ databases">
        <authorList>
            <person name="Audoor S."/>
            <person name="Bilcke G."/>
        </authorList>
    </citation>
    <scope>NUCLEOTIDE SEQUENCE</scope>
</reference>
<feature type="compositionally biased region" description="Polar residues" evidence="2">
    <location>
        <begin position="368"/>
        <end position="388"/>
    </location>
</feature>
<keyword evidence="1" id="KW-0175">Coiled coil</keyword>
<keyword evidence="4" id="KW-1185">Reference proteome</keyword>
<evidence type="ECO:0000313" key="4">
    <source>
        <dbReference type="Proteomes" id="UP001295423"/>
    </source>
</evidence>
<name>A0AAD2FZ16_9STRA</name>
<dbReference type="EMBL" id="CAKOGP040001947">
    <property type="protein sequence ID" value="CAJ1957508.1"/>
    <property type="molecule type" value="Genomic_DNA"/>
</dbReference>
<feature type="region of interest" description="Disordered" evidence="2">
    <location>
        <begin position="510"/>
        <end position="547"/>
    </location>
</feature>
<feature type="compositionally biased region" description="Low complexity" evidence="2">
    <location>
        <begin position="11"/>
        <end position="20"/>
    </location>
</feature>
<feature type="region of interest" description="Disordered" evidence="2">
    <location>
        <begin position="1"/>
        <end position="166"/>
    </location>
</feature>
<proteinExistence type="predicted"/>
<protein>
    <submittedName>
        <fullName evidence="3">Uncharacterized protein</fullName>
    </submittedName>
</protein>
<evidence type="ECO:0000313" key="3">
    <source>
        <dbReference type="EMBL" id="CAJ1957508.1"/>
    </source>
</evidence>
<evidence type="ECO:0000256" key="2">
    <source>
        <dbReference type="SAM" id="MobiDB-lite"/>
    </source>
</evidence>
<accession>A0AAD2FZ16</accession>
<feature type="region of interest" description="Disordered" evidence="2">
    <location>
        <begin position="368"/>
        <end position="391"/>
    </location>
</feature>
<feature type="compositionally biased region" description="Polar residues" evidence="2">
    <location>
        <begin position="153"/>
        <end position="166"/>
    </location>
</feature>
<feature type="compositionally biased region" description="Polar residues" evidence="2">
    <location>
        <begin position="131"/>
        <end position="140"/>
    </location>
</feature>
<sequence length="547" mass="60289">MPGQLRPPSPRINRSSNSGSTTKDATIQKVDTFSTTAESDAETTISLTSSEGSPPSNIRNVSTEVKGKQVSGTSVSRPEGYAPVKRVSKNVLSPVGTSNRQSNVVKRTSPSTLSKDNTAANKTLPPKVSTKRTSAASMRSSGGWDTLAKKSTGYRNSSSASVGSRTSINKKNSALANKGTVAASSSSVGSRASINKKNSALANKGTVAASSSSVGSRTSINKNLANKGTVTTNKANPKNELIAKLNKQVEMLQEKQKKADANHQKTTQHLEAKLDDLRMADSILIGQLRSERNDLKEQLDQANDRLQSIGEEHGDAMQKELALKGILEQQLAEAHARIGKLSEQAMDDHFGGSKIDMLRERRRTIEAQMSQGGQPNNNESAKDQLSNKPENRQVDVDMERVMKNLKDELEASKQVIVQQKEQLRLVLECQDSNNEKETTNSSSDDEGEWKARFLEIQKRHLQLECDRAWSEFQLRNRITNDSLKFNRRLKHWKDRVQDVETKLDTLETIRSAREQQQVPEVAPLDDSSGGSKSTEQPPERGWWGFRK</sequence>
<dbReference type="AlphaFoldDB" id="A0AAD2FZ16"/>
<evidence type="ECO:0000256" key="1">
    <source>
        <dbReference type="SAM" id="Coils"/>
    </source>
</evidence>
<feature type="compositionally biased region" description="Polar residues" evidence="2">
    <location>
        <begin position="21"/>
        <end position="63"/>
    </location>
</feature>